<proteinExistence type="predicted"/>
<dbReference type="InterPro" id="IPR008847">
    <property type="entry name" value="Suf"/>
</dbReference>
<dbReference type="Gene3D" id="1.25.40.1040">
    <property type="match status" value="1"/>
</dbReference>
<dbReference type="EMBL" id="JADGKB010000130">
    <property type="protein sequence ID" value="KAJ3252779.1"/>
    <property type="molecule type" value="Genomic_DNA"/>
</dbReference>
<comment type="caution">
    <text evidence="6">The sequence shown here is derived from an EMBL/GenBank/DDBJ whole genome shotgun (WGS) entry which is preliminary data.</text>
</comment>
<evidence type="ECO:0000313" key="6">
    <source>
        <dbReference type="EMBL" id="KAJ3252779.1"/>
    </source>
</evidence>
<dbReference type="AlphaFoldDB" id="A0AAD5Y561"/>
<dbReference type="Pfam" id="PF05843">
    <property type="entry name" value="Suf"/>
    <property type="match status" value="1"/>
</dbReference>
<evidence type="ECO:0000256" key="2">
    <source>
        <dbReference type="ARBA" id="ARBA00022737"/>
    </source>
</evidence>
<organism evidence="6 7">
    <name type="scientific">Boothiomyces macroporosus</name>
    <dbReference type="NCBI Taxonomy" id="261099"/>
    <lineage>
        <taxon>Eukaryota</taxon>
        <taxon>Fungi</taxon>
        <taxon>Fungi incertae sedis</taxon>
        <taxon>Chytridiomycota</taxon>
        <taxon>Chytridiomycota incertae sedis</taxon>
        <taxon>Chytridiomycetes</taxon>
        <taxon>Rhizophydiales</taxon>
        <taxon>Terramycetaceae</taxon>
        <taxon>Boothiomyces</taxon>
    </lineage>
</organism>
<dbReference type="PANTHER" id="PTHR19980">
    <property type="entry name" value="RNA CLEAVAGE STIMULATION FACTOR"/>
    <property type="match status" value="1"/>
</dbReference>
<feature type="coiled-coil region" evidence="4">
    <location>
        <begin position="352"/>
        <end position="386"/>
    </location>
</feature>
<dbReference type="SMART" id="SM00386">
    <property type="entry name" value="HAT"/>
    <property type="match status" value="8"/>
</dbReference>
<evidence type="ECO:0000259" key="5">
    <source>
        <dbReference type="Pfam" id="PF05843"/>
    </source>
</evidence>
<feature type="domain" description="Suppressor of forked" evidence="5">
    <location>
        <begin position="18"/>
        <end position="592"/>
    </location>
</feature>
<dbReference type="GO" id="GO:0003729">
    <property type="term" value="F:mRNA binding"/>
    <property type="evidence" value="ECO:0007669"/>
    <property type="project" value="TreeGrafter"/>
</dbReference>
<dbReference type="InterPro" id="IPR003107">
    <property type="entry name" value="HAT"/>
</dbReference>
<reference evidence="6" key="1">
    <citation type="submission" date="2020-05" db="EMBL/GenBank/DDBJ databases">
        <title>Phylogenomic resolution of chytrid fungi.</title>
        <authorList>
            <person name="Stajich J.E."/>
            <person name="Amses K."/>
            <person name="Simmons R."/>
            <person name="Seto K."/>
            <person name="Myers J."/>
            <person name="Bonds A."/>
            <person name="Quandt C.A."/>
            <person name="Barry K."/>
            <person name="Liu P."/>
            <person name="Grigoriev I."/>
            <person name="Longcore J.E."/>
            <person name="James T.Y."/>
        </authorList>
    </citation>
    <scope>NUCLEOTIDE SEQUENCE</scope>
    <source>
        <strain evidence="6">PLAUS21</strain>
    </source>
</reference>
<dbReference type="InterPro" id="IPR011990">
    <property type="entry name" value="TPR-like_helical_dom_sf"/>
</dbReference>
<gene>
    <name evidence="6" type="primary">RNA14</name>
    <name evidence="6" type="ORF">HK103_001280</name>
</gene>
<name>A0AAD5Y561_9FUNG</name>
<dbReference type="Proteomes" id="UP001210925">
    <property type="component" value="Unassembled WGS sequence"/>
</dbReference>
<dbReference type="GO" id="GO:0031124">
    <property type="term" value="P:mRNA 3'-end processing"/>
    <property type="evidence" value="ECO:0007669"/>
    <property type="project" value="InterPro"/>
</dbReference>
<keyword evidence="7" id="KW-1185">Reference proteome</keyword>
<keyword evidence="4" id="KW-0175">Coiled coil</keyword>
<dbReference type="GO" id="GO:0005634">
    <property type="term" value="C:nucleus"/>
    <property type="evidence" value="ECO:0007669"/>
    <property type="project" value="UniProtKB-SubCell"/>
</dbReference>
<dbReference type="PANTHER" id="PTHR19980:SF0">
    <property type="entry name" value="CLEAVAGE STIMULATION FACTOR SUBUNIT 3"/>
    <property type="match status" value="1"/>
</dbReference>
<evidence type="ECO:0000256" key="1">
    <source>
        <dbReference type="ARBA" id="ARBA00004123"/>
    </source>
</evidence>
<evidence type="ECO:0000256" key="4">
    <source>
        <dbReference type="SAM" id="Coils"/>
    </source>
</evidence>
<accession>A0AAD5Y561</accession>
<evidence type="ECO:0000313" key="7">
    <source>
        <dbReference type="Proteomes" id="UP001210925"/>
    </source>
</evidence>
<dbReference type="InterPro" id="IPR045243">
    <property type="entry name" value="Rna14-like"/>
</dbReference>
<sequence length="754" mass="88283">MDQENPEWKPTNQISLNIQQLQLKISKNPWDNEAREQLIRETIKLGDNEQIDQAYRGFLDQFPTCARIWLKYVEHTHSIQDFKKLEEIFKSCIQKVPNVQLYSKYVDYIIEIQSDFETVVSTFEYCLKIVGTDKDSGDLWHKYITYCQQHQTQSSYEDQQKMDQLRKILHRAVHTPLNNIEEIWKEYDTFENQLNKLTAKKFISDQAGGYMTARACSKDLKTLLEPIEKIQPKWIAKPPTWTTNQIQLLNYWKRYLSWEQSNPLGLDKESLIARVLYGYKCCWLMLKYFVEVWYDCACFLRENEKAEEAISILKQGIAENPSSLLLNFTLAEHYEQKKVHFTEIQTLFDSLLKLLEENYQASNEKFDQEKEQLKSLLRENSFMEDDGEAREREREIAKEHEREVYQRIEVPRMKKNEMFKQSVSLVWIVYMRLTRRSQSIKAARIIFGKARKSTLVTSHIYVASALMEYYVNKDAVVAGKIFEAGLKQFPINEDPQAADFISHYIEFLKCLNDDNNTRALFERALSQIPPERSRALWTKYIDYETQYGDLSNLYKIEKRLGEVFPTEDVNSNEWAVKIASKWSYFDISYVGELELGLKHLESVPRIPAPAQSKQVQNTLMRNDQGRQIAMLGGVNVDQYPRPEFGKWNFYRAEPGQAKICKITELDQPASEPVVSTIKKKDLPQVPEAIAKLMEKLPPKDSYSGPYLNVDELVSFLMRLNIPVSLGKMVNAPDRDYKLGMKRPRNDDDGKLIVT</sequence>
<evidence type="ECO:0000256" key="3">
    <source>
        <dbReference type="ARBA" id="ARBA00023242"/>
    </source>
</evidence>
<dbReference type="SUPFAM" id="SSF48452">
    <property type="entry name" value="TPR-like"/>
    <property type="match status" value="2"/>
</dbReference>
<comment type="subcellular location">
    <subcellularLocation>
        <location evidence="1">Nucleus</location>
    </subcellularLocation>
</comment>
<protein>
    <submittedName>
        <fullName evidence="6">mRNA 3'-end-processing protein rna14</fullName>
    </submittedName>
</protein>
<keyword evidence="2" id="KW-0677">Repeat</keyword>
<keyword evidence="3" id="KW-0539">Nucleus</keyword>